<organism evidence="1 2">
    <name type="scientific">Folsomia candida</name>
    <name type="common">Springtail</name>
    <dbReference type="NCBI Taxonomy" id="158441"/>
    <lineage>
        <taxon>Eukaryota</taxon>
        <taxon>Metazoa</taxon>
        <taxon>Ecdysozoa</taxon>
        <taxon>Arthropoda</taxon>
        <taxon>Hexapoda</taxon>
        <taxon>Collembola</taxon>
        <taxon>Entomobryomorpha</taxon>
        <taxon>Isotomoidea</taxon>
        <taxon>Isotomidae</taxon>
        <taxon>Proisotominae</taxon>
        <taxon>Folsomia</taxon>
    </lineage>
</organism>
<reference evidence="1 2" key="1">
    <citation type="submission" date="2015-12" db="EMBL/GenBank/DDBJ databases">
        <title>The genome of Folsomia candida.</title>
        <authorList>
            <person name="Faddeeva A."/>
            <person name="Derks M.F."/>
            <person name="Anvar Y."/>
            <person name="Smit S."/>
            <person name="Van Straalen N."/>
            <person name="Roelofs D."/>
        </authorList>
    </citation>
    <scope>NUCLEOTIDE SEQUENCE [LARGE SCALE GENOMIC DNA]</scope>
    <source>
        <strain evidence="1 2">VU population</strain>
        <tissue evidence="1">Whole body</tissue>
    </source>
</reference>
<protein>
    <submittedName>
        <fullName evidence="1">Uncharacterized protein</fullName>
    </submittedName>
</protein>
<evidence type="ECO:0000313" key="2">
    <source>
        <dbReference type="Proteomes" id="UP000198287"/>
    </source>
</evidence>
<dbReference type="EMBL" id="LNIX01000003">
    <property type="protein sequence ID" value="OXA57462.1"/>
    <property type="molecule type" value="Genomic_DNA"/>
</dbReference>
<proteinExistence type="predicted"/>
<keyword evidence="2" id="KW-1185">Reference proteome</keyword>
<evidence type="ECO:0000313" key="1">
    <source>
        <dbReference type="EMBL" id="OXA57462.1"/>
    </source>
</evidence>
<sequence>MDKSGEDSNQENPVPVKRIRILVDMPVSKAPFNLMTCNSQGEHVELNVLQIEDESPSTSTKVKAESIIKAMLQGMIDNSGYKGTMESFWESDERKKLSDKWASHVKKSKNDTEKYTPLEVFYNNDKIAMQLVDGLLQVVKMKKVGTEWKFNGWSGRQQKCSISACTTVCQVGKFCSTHAPREVLLIQDMRATPPVLALLNLDPTSHPYTESEIRKKIAGCGAKKLWRGKEMDGGTELRNQNIQLYEYAVRKSASKEETFFRIIGRWPYQDDNNKLRASVYLAVSLMVMIKGGATLLNSKILFVGVDLTWVKSFLNHNGVLFEKGDQVQESANSTPPGVSGEINRCLPYVYLGRNDKGQFYTGVQNCIQLRTAGAKSPYHDVVKAETGMDSFTDDEHEVIFQSPIPKLLQNVVSSTKRTKFSQAEEAEFCKMEEAANKYETLAHSALKIGEMVGQTYKGALVKGMPKQLNHIEGAINFVDLMSMYSFLFESYLVMKEVSQLEIGGDGKVVITFVV</sequence>
<gene>
    <name evidence="1" type="ORF">Fcan01_07824</name>
</gene>
<name>A0A226EIJ1_FOLCA</name>
<dbReference type="AlphaFoldDB" id="A0A226EIJ1"/>
<comment type="caution">
    <text evidence="1">The sequence shown here is derived from an EMBL/GenBank/DDBJ whole genome shotgun (WGS) entry which is preliminary data.</text>
</comment>
<accession>A0A226EIJ1</accession>
<dbReference type="Proteomes" id="UP000198287">
    <property type="component" value="Unassembled WGS sequence"/>
</dbReference>